<sequence length="51" mass="5803">MEAAYFQDTYYKYVAPTGLGRPSPESGYNQKIFSTEPMADFISENSFLIII</sequence>
<proteinExistence type="predicted"/>
<evidence type="ECO:0000313" key="2">
    <source>
        <dbReference type="Proteomes" id="UP000663722"/>
    </source>
</evidence>
<evidence type="ECO:0000313" key="1">
    <source>
        <dbReference type="EMBL" id="QTA92405.1"/>
    </source>
</evidence>
<keyword evidence="2" id="KW-1185">Reference proteome</keyword>
<dbReference type="AlphaFoldDB" id="A0A975BV59"/>
<dbReference type="Proteomes" id="UP000663722">
    <property type="component" value="Chromosome"/>
</dbReference>
<gene>
    <name evidence="1" type="ORF">dnm_084850</name>
</gene>
<name>A0A975BV59_9BACT</name>
<dbReference type="EMBL" id="CP061800">
    <property type="protein sequence ID" value="QTA92405.1"/>
    <property type="molecule type" value="Genomic_DNA"/>
</dbReference>
<reference evidence="1" key="1">
    <citation type="journal article" date="2021" name="Microb. Physiol.">
        <title>Proteogenomic Insights into the Physiology of Marine, Sulfate-Reducing, Filamentous Desulfonema limicola and Desulfonema magnum.</title>
        <authorList>
            <person name="Schnaars V."/>
            <person name="Wohlbrand L."/>
            <person name="Scheve S."/>
            <person name="Hinrichs C."/>
            <person name="Reinhardt R."/>
            <person name="Rabus R."/>
        </authorList>
    </citation>
    <scope>NUCLEOTIDE SEQUENCE</scope>
    <source>
        <strain evidence="1">4be13</strain>
    </source>
</reference>
<organism evidence="1 2">
    <name type="scientific">Desulfonema magnum</name>
    <dbReference type="NCBI Taxonomy" id="45655"/>
    <lineage>
        <taxon>Bacteria</taxon>
        <taxon>Pseudomonadati</taxon>
        <taxon>Thermodesulfobacteriota</taxon>
        <taxon>Desulfobacteria</taxon>
        <taxon>Desulfobacterales</taxon>
        <taxon>Desulfococcaceae</taxon>
        <taxon>Desulfonema</taxon>
    </lineage>
</organism>
<accession>A0A975BV59</accession>
<protein>
    <submittedName>
        <fullName evidence="1">Uncharacterized protein</fullName>
    </submittedName>
</protein>
<dbReference type="KEGG" id="dmm:dnm_084850"/>